<dbReference type="STRING" id="142588.SAMN04488559_1102"/>
<evidence type="ECO:0000259" key="1">
    <source>
        <dbReference type="SMART" id="SM00881"/>
    </source>
</evidence>
<dbReference type="SMART" id="SM00881">
    <property type="entry name" value="CoA_binding"/>
    <property type="match status" value="1"/>
</dbReference>
<organism evidence="2 3">
    <name type="scientific">Isobaculum melis</name>
    <dbReference type="NCBI Taxonomy" id="142588"/>
    <lineage>
        <taxon>Bacteria</taxon>
        <taxon>Bacillati</taxon>
        <taxon>Bacillota</taxon>
        <taxon>Bacilli</taxon>
        <taxon>Lactobacillales</taxon>
        <taxon>Carnobacteriaceae</taxon>
        <taxon>Isobaculum</taxon>
    </lineage>
</organism>
<accession>A0A1H9SYJ5</accession>
<proteinExistence type="predicted"/>
<evidence type="ECO:0000313" key="2">
    <source>
        <dbReference type="EMBL" id="SER90072.1"/>
    </source>
</evidence>
<name>A0A1H9SYJ5_9LACT</name>
<dbReference type="RefSeq" id="WP_092652330.1">
    <property type="nucleotide sequence ID" value="NZ_FOHA01000010.1"/>
</dbReference>
<dbReference type="EMBL" id="FOHA01000010">
    <property type="protein sequence ID" value="SER90072.1"/>
    <property type="molecule type" value="Genomic_DNA"/>
</dbReference>
<reference evidence="2 3" key="1">
    <citation type="submission" date="2016-10" db="EMBL/GenBank/DDBJ databases">
        <authorList>
            <person name="de Groot N.N."/>
        </authorList>
    </citation>
    <scope>NUCLEOTIDE SEQUENCE [LARGE SCALE GENOMIC DNA]</scope>
    <source>
        <strain evidence="2 3">DSM 13760</strain>
    </source>
</reference>
<dbReference type="AlphaFoldDB" id="A0A1H9SYJ5"/>
<dbReference type="OrthoDB" id="9804695at2"/>
<evidence type="ECO:0000313" key="3">
    <source>
        <dbReference type="Proteomes" id="UP000198948"/>
    </source>
</evidence>
<dbReference type="InterPro" id="IPR036291">
    <property type="entry name" value="NAD(P)-bd_dom_sf"/>
</dbReference>
<keyword evidence="3" id="KW-1185">Reference proteome</keyword>
<dbReference type="Gene3D" id="3.40.50.720">
    <property type="entry name" value="NAD(P)-binding Rossmann-like Domain"/>
    <property type="match status" value="1"/>
</dbReference>
<dbReference type="InterPro" id="IPR003781">
    <property type="entry name" value="CoA-bd"/>
</dbReference>
<dbReference type="Proteomes" id="UP000198948">
    <property type="component" value="Unassembled WGS sequence"/>
</dbReference>
<dbReference type="SUPFAM" id="SSF51735">
    <property type="entry name" value="NAD(P)-binding Rossmann-fold domains"/>
    <property type="match status" value="1"/>
</dbReference>
<protein>
    <recommendedName>
        <fullName evidence="1">CoA-binding domain-containing protein</fullName>
    </recommendedName>
</protein>
<dbReference type="PANTHER" id="PTHR33303:SF2">
    <property type="entry name" value="COA-BINDING DOMAIN-CONTAINING PROTEIN"/>
    <property type="match status" value="1"/>
</dbReference>
<dbReference type="PANTHER" id="PTHR33303">
    <property type="entry name" value="CYTOPLASMIC PROTEIN-RELATED"/>
    <property type="match status" value="1"/>
</dbReference>
<sequence>MTFINPSNEEIYSILEKAKRIAVVGLSNKPERTSYHVSQVMQSAGYEIIPVNPVLAGQKILGETVYATLQEVPGQIDIVDIFRRSEFLLDIAKEFNKIDADVFWAQLGIEDEETATYLKEHGHQVIMNRCIKIEYGKMNEVK</sequence>
<feature type="domain" description="CoA-binding" evidence="1">
    <location>
        <begin position="14"/>
        <end position="109"/>
    </location>
</feature>
<dbReference type="Pfam" id="PF13380">
    <property type="entry name" value="CoA_binding_2"/>
    <property type="match status" value="1"/>
</dbReference>
<gene>
    <name evidence="2" type="ORF">SAMN04488559_1102</name>
</gene>